<proteinExistence type="predicted"/>
<protein>
    <submittedName>
        <fullName evidence="1">Serine peptidase</fullName>
    </submittedName>
</protein>
<accession>A0A7W3VRA7</accession>
<gene>
    <name evidence="1" type="ORF">H4281_01175</name>
</gene>
<keyword evidence="2" id="KW-1185">Reference proteome</keyword>
<dbReference type="Proteomes" id="UP000526734">
    <property type="component" value="Unassembled WGS sequence"/>
</dbReference>
<sequence length="269" mass="29268">MKILGVHGIGNYRPDETPESASASLSRIWTAGLAAAGGRHDVTVAYYSDLLRVRGRQGDDSDLGDLTAVEEEFLRCLLEGQPLELPGVPQGRLTAWLRAMISTLASSRACSERFVEWLLVRFAKEAVAYLSPGGARDAVQERLRAALQRHQPEVVLAHSLGTVATYEILHESAGPSVPLWITLGSPLAFPKAVFERLTPAPREGRGTRPHRVGRWANLADPGDLVAVPIGGVSRCFAGVDSDDHDVIHAWDFHKAGNYLKSRRLARLLG</sequence>
<dbReference type="AlphaFoldDB" id="A0A7W3VRA7"/>
<evidence type="ECO:0000313" key="1">
    <source>
        <dbReference type="EMBL" id="MBB1151734.1"/>
    </source>
</evidence>
<name>A0A7W3VRA7_9PSEU</name>
<organism evidence="1 2">
    <name type="scientific">Amycolatopsis dendrobii</name>
    <dbReference type="NCBI Taxonomy" id="2760662"/>
    <lineage>
        <taxon>Bacteria</taxon>
        <taxon>Bacillati</taxon>
        <taxon>Actinomycetota</taxon>
        <taxon>Actinomycetes</taxon>
        <taxon>Pseudonocardiales</taxon>
        <taxon>Pseudonocardiaceae</taxon>
        <taxon>Amycolatopsis</taxon>
    </lineage>
</organism>
<reference evidence="1 2" key="1">
    <citation type="submission" date="2020-08" db="EMBL/GenBank/DDBJ databases">
        <title>Amycolatopsis sp. nov. DR6-1 isolated from Dendrobium heterocarpum.</title>
        <authorList>
            <person name="Tedsree N."/>
            <person name="Kuncharoen N."/>
            <person name="Likhitwitayawuid K."/>
            <person name="Tanasupawat S."/>
        </authorList>
    </citation>
    <scope>NUCLEOTIDE SEQUENCE [LARGE SCALE GENOMIC DNA]</scope>
    <source>
        <strain evidence="1 2">DR6-1</strain>
    </source>
</reference>
<dbReference type="EMBL" id="JACGZW010000001">
    <property type="protein sequence ID" value="MBB1151734.1"/>
    <property type="molecule type" value="Genomic_DNA"/>
</dbReference>
<evidence type="ECO:0000313" key="2">
    <source>
        <dbReference type="Proteomes" id="UP000526734"/>
    </source>
</evidence>
<comment type="caution">
    <text evidence="1">The sequence shown here is derived from an EMBL/GenBank/DDBJ whole genome shotgun (WGS) entry which is preliminary data.</text>
</comment>
<dbReference type="RefSeq" id="WP_182888976.1">
    <property type="nucleotide sequence ID" value="NZ_JACGZW010000001.1"/>
</dbReference>